<evidence type="ECO:0000313" key="9">
    <source>
        <dbReference type="EMBL" id="KPN63944.1"/>
    </source>
</evidence>
<comment type="caution">
    <text evidence="9">The sequence shown here is derived from an EMBL/GenBank/DDBJ whole genome shotgun (WGS) entry which is preliminary data.</text>
</comment>
<dbReference type="GO" id="GO:1903785">
    <property type="term" value="P:L-valine transmembrane transport"/>
    <property type="evidence" value="ECO:0007669"/>
    <property type="project" value="TreeGrafter"/>
</dbReference>
<keyword evidence="3" id="KW-0813">Transport</keyword>
<proteinExistence type="inferred from homology"/>
<dbReference type="AlphaFoldDB" id="A0A0P7KNV2"/>
<gene>
    <name evidence="9" type="ORF">AKJ29_14825</name>
</gene>
<name>A0A0P7KNV2_9RHOB</name>
<evidence type="ECO:0000256" key="8">
    <source>
        <dbReference type="SAM" id="Phobius"/>
    </source>
</evidence>
<evidence type="ECO:0000256" key="1">
    <source>
        <dbReference type="ARBA" id="ARBA00004651"/>
    </source>
</evidence>
<evidence type="ECO:0000256" key="3">
    <source>
        <dbReference type="ARBA" id="ARBA00022448"/>
    </source>
</evidence>
<dbReference type="OrthoDB" id="3579489at2"/>
<keyword evidence="6 8" id="KW-1133">Transmembrane helix</keyword>
<dbReference type="RefSeq" id="WP_055187709.1">
    <property type="nucleotide sequence ID" value="NZ_FPBS01000004.1"/>
</dbReference>
<feature type="transmembrane region" description="Helical" evidence="8">
    <location>
        <begin position="21"/>
        <end position="41"/>
    </location>
</feature>
<evidence type="ECO:0000256" key="4">
    <source>
        <dbReference type="ARBA" id="ARBA00022475"/>
    </source>
</evidence>
<dbReference type="Proteomes" id="UP000050471">
    <property type="component" value="Unassembled WGS sequence"/>
</dbReference>
<comment type="subcellular location">
    <subcellularLocation>
        <location evidence="1">Cell membrane</location>
        <topology evidence="1">Multi-pass membrane protein</topology>
    </subcellularLocation>
</comment>
<reference evidence="9 10" key="1">
    <citation type="submission" date="2015-09" db="EMBL/GenBank/DDBJ databases">
        <title>Draft genome sequence of Aliiroseovarius crassostreae CV919-312TSm, the causative agent of Roseovarius Oyster Disease (formerly Juvenile Oyster Disease).</title>
        <authorList>
            <person name="Kessner L."/>
            <person name="Spinard E."/>
            <person name="Nelson D."/>
        </authorList>
    </citation>
    <scope>NUCLEOTIDE SEQUENCE [LARGE SCALE GENOMIC DNA]</scope>
    <source>
        <strain evidence="9 10">CV919-312</strain>
    </source>
</reference>
<feature type="transmembrane region" description="Helical" evidence="8">
    <location>
        <begin position="136"/>
        <end position="156"/>
    </location>
</feature>
<evidence type="ECO:0000256" key="6">
    <source>
        <dbReference type="ARBA" id="ARBA00022989"/>
    </source>
</evidence>
<comment type="similarity">
    <text evidence="2">Belongs to the AzlC family.</text>
</comment>
<keyword evidence="7 8" id="KW-0472">Membrane</keyword>
<dbReference type="EMBL" id="LKBA01000004">
    <property type="protein sequence ID" value="KPN63944.1"/>
    <property type="molecule type" value="Genomic_DNA"/>
</dbReference>
<dbReference type="PANTHER" id="PTHR34979:SF1">
    <property type="entry name" value="INNER MEMBRANE PROTEIN YGAZ"/>
    <property type="match status" value="1"/>
</dbReference>
<evidence type="ECO:0000313" key="10">
    <source>
        <dbReference type="Proteomes" id="UP000050471"/>
    </source>
</evidence>
<dbReference type="GO" id="GO:0005886">
    <property type="term" value="C:plasma membrane"/>
    <property type="evidence" value="ECO:0007669"/>
    <property type="project" value="UniProtKB-SubCell"/>
</dbReference>
<dbReference type="STRING" id="154981.AKJ29_14825"/>
<keyword evidence="10" id="KW-1185">Reference proteome</keyword>
<feature type="transmembrane region" description="Helical" evidence="8">
    <location>
        <begin position="192"/>
        <end position="225"/>
    </location>
</feature>
<dbReference type="InterPro" id="IPR011606">
    <property type="entry name" value="Brnchd-chn_aa_trnsp_permease"/>
</dbReference>
<dbReference type="PANTHER" id="PTHR34979">
    <property type="entry name" value="INNER MEMBRANE PROTEIN YGAZ"/>
    <property type="match status" value="1"/>
</dbReference>
<evidence type="ECO:0000256" key="2">
    <source>
        <dbReference type="ARBA" id="ARBA00010735"/>
    </source>
</evidence>
<protein>
    <submittedName>
        <fullName evidence="9">Branched-chain amino acid transporter AzlC</fullName>
    </submittedName>
</protein>
<evidence type="ECO:0000256" key="5">
    <source>
        <dbReference type="ARBA" id="ARBA00022692"/>
    </source>
</evidence>
<keyword evidence="5 8" id="KW-0812">Transmembrane</keyword>
<evidence type="ECO:0000256" key="7">
    <source>
        <dbReference type="ARBA" id="ARBA00023136"/>
    </source>
</evidence>
<keyword evidence="4" id="KW-1003">Cell membrane</keyword>
<sequence length="250" mass="26497">MSKTVTPKTAFLRGARDALPFLLVVGPFALLFGVVGTEAGLNLVEVMGFSVLVIAGASQFAALQVMSENAPTLIVILTALAVNLRMAMYSASLTPYLGKAPVWQRAMAAYFMVDQAYTLSQIKFEMEPDLSVPSRFAYYLGTVVPLAPFWYLLTYVGAVAGTQIPPEFALDFALPITFIAMIAPALRTPAHVAAAVTSIIVALLMAWMPYGTGLLVAASLAMIVGAQVELFLERRVARKGTGQGKGGGAS</sequence>
<accession>A0A0P7KNV2</accession>
<dbReference type="Pfam" id="PF03591">
    <property type="entry name" value="AzlC"/>
    <property type="match status" value="1"/>
</dbReference>
<organism evidence="9 10">
    <name type="scientific">Aliiroseovarius crassostreae</name>
    <dbReference type="NCBI Taxonomy" id="154981"/>
    <lineage>
        <taxon>Bacteria</taxon>
        <taxon>Pseudomonadati</taxon>
        <taxon>Pseudomonadota</taxon>
        <taxon>Alphaproteobacteria</taxon>
        <taxon>Rhodobacterales</taxon>
        <taxon>Paracoccaceae</taxon>
        <taxon>Aliiroseovarius</taxon>
    </lineage>
</organism>
<feature type="transmembrane region" description="Helical" evidence="8">
    <location>
        <begin position="168"/>
        <end position="186"/>
    </location>
</feature>